<evidence type="ECO:0000256" key="3">
    <source>
        <dbReference type="ARBA" id="ARBA00022737"/>
    </source>
</evidence>
<dbReference type="SMART" id="SM00255">
    <property type="entry name" value="TIR"/>
    <property type="match status" value="1"/>
</dbReference>
<evidence type="ECO:0000256" key="1">
    <source>
        <dbReference type="ARBA" id="ARBA00009752"/>
    </source>
</evidence>
<evidence type="ECO:0000313" key="13">
    <source>
        <dbReference type="Proteomes" id="UP000472263"/>
    </source>
</evidence>
<dbReference type="InterPro" id="IPR036179">
    <property type="entry name" value="Ig-like_dom_sf"/>
</dbReference>
<dbReference type="PROSITE" id="PS50104">
    <property type="entry name" value="TIR"/>
    <property type="match status" value="1"/>
</dbReference>
<keyword evidence="9" id="KW-0472">Membrane</keyword>
<dbReference type="InterPro" id="IPR000157">
    <property type="entry name" value="TIR_dom"/>
</dbReference>
<dbReference type="Ensembl" id="ENSMMDT00005054460.1">
    <property type="protein sequence ID" value="ENSMMDP00005053422.1"/>
    <property type="gene ID" value="ENSMMDG00005024016.1"/>
</dbReference>
<reference evidence="12" key="1">
    <citation type="submission" date="2019-06" db="EMBL/GenBank/DDBJ databases">
        <authorList>
            <consortium name="Wellcome Sanger Institute Data Sharing"/>
        </authorList>
    </citation>
    <scope>NUCLEOTIDE SEQUENCE [LARGE SCALE GENOMIC DNA]</scope>
</reference>
<dbReference type="InterPro" id="IPR015621">
    <property type="entry name" value="IL-1_rcpt_fam"/>
</dbReference>
<dbReference type="GeneTree" id="ENSGT01090000259985"/>
<feature type="domain" description="TIR" evidence="10">
    <location>
        <begin position="382"/>
        <end position="549"/>
    </location>
</feature>
<organism evidence="12 13">
    <name type="scientific">Myripristis murdjan</name>
    <name type="common">pinecone soldierfish</name>
    <dbReference type="NCBI Taxonomy" id="586833"/>
    <lineage>
        <taxon>Eukaryota</taxon>
        <taxon>Metazoa</taxon>
        <taxon>Chordata</taxon>
        <taxon>Craniata</taxon>
        <taxon>Vertebrata</taxon>
        <taxon>Euteleostomi</taxon>
        <taxon>Actinopterygii</taxon>
        <taxon>Neopterygii</taxon>
        <taxon>Teleostei</taxon>
        <taxon>Neoteleostei</taxon>
        <taxon>Acanthomorphata</taxon>
        <taxon>Holocentriformes</taxon>
        <taxon>Holocentridae</taxon>
        <taxon>Myripristis</taxon>
    </lineage>
</organism>
<dbReference type="InterPro" id="IPR007110">
    <property type="entry name" value="Ig-like_dom"/>
</dbReference>
<dbReference type="Gene3D" id="3.40.50.10140">
    <property type="entry name" value="Toll/interleukin-1 receptor homology (TIR) domain"/>
    <property type="match status" value="1"/>
</dbReference>
<dbReference type="PANTHER" id="PTHR11890:SF26">
    <property type="entry name" value="INTERLEUKIN-1 RECEPTOR TYPE 1"/>
    <property type="match status" value="1"/>
</dbReference>
<dbReference type="GO" id="GO:0016787">
    <property type="term" value="F:hydrolase activity"/>
    <property type="evidence" value="ECO:0007669"/>
    <property type="project" value="UniProtKB-KW"/>
</dbReference>
<keyword evidence="2" id="KW-0732">Signal</keyword>
<reference evidence="12" key="3">
    <citation type="submission" date="2025-09" db="UniProtKB">
        <authorList>
            <consortium name="Ensembl"/>
        </authorList>
    </citation>
    <scope>IDENTIFICATION</scope>
</reference>
<gene>
    <name evidence="12" type="primary">LOC115379433</name>
</gene>
<dbReference type="AlphaFoldDB" id="A0A668AJC3"/>
<keyword evidence="5" id="KW-0520">NAD</keyword>
<comment type="similarity">
    <text evidence="1">Belongs to the interleukin-1 receptor family.</text>
</comment>
<evidence type="ECO:0000256" key="6">
    <source>
        <dbReference type="ARBA" id="ARBA00023157"/>
    </source>
</evidence>
<dbReference type="GO" id="GO:0004908">
    <property type="term" value="F:interleukin-1 receptor activity"/>
    <property type="evidence" value="ECO:0007669"/>
    <property type="project" value="InterPro"/>
</dbReference>
<dbReference type="SUPFAM" id="SSF48726">
    <property type="entry name" value="Immunoglobulin"/>
    <property type="match status" value="2"/>
</dbReference>
<evidence type="ECO:0000256" key="8">
    <source>
        <dbReference type="ARBA" id="ARBA00023319"/>
    </source>
</evidence>
<dbReference type="Pfam" id="PF01582">
    <property type="entry name" value="TIR"/>
    <property type="match status" value="1"/>
</dbReference>
<dbReference type="PRINTS" id="PR01536">
    <property type="entry name" value="INTRLKN1R12F"/>
</dbReference>
<keyword evidence="4" id="KW-0378">Hydrolase</keyword>
<dbReference type="SUPFAM" id="SSF52200">
    <property type="entry name" value="Toll/Interleukin receptor TIR domain"/>
    <property type="match status" value="1"/>
</dbReference>
<keyword evidence="3" id="KW-0677">Repeat</keyword>
<sequence length="563" mass="64349">MYFLFNQLSHSTVGCVVDSGSIYIFLEFCTINQLFLKPKCEEFDVDVIDATEGEALRIVPSVLTEFWRNFTVEDFTWYRHGSQDEYFSSDQEERIHHRGAELFLLDLHTSDSGLYVTRHNLSSEETNCYYTEVTVHPARNRKLQFTVRVPDRNPWIPCLQRIESLCMDEGGNLTWYRNFTLLHGKHDKILRLNNVTKADEGMYTCVCTFTYNHRVYNSTASRMFQIEGERAFKALKKKKKKTDCVGLSTSVTLNCTAYCGRNLLYGCSVGWFIDGESARDEVGYTMNVDSAIVQPSQHSSVTAVLTIHRVSARDFQAKFQCRATNSYKSVNQTLTLKPRGEWRGLCVVFLCVLAAVMVKCFAIELALLFRRCFVHSRKEDGKQYDAYVVYQTQSADKATEQTLCNFVTNVLPSVLEKKCNYRLFIHSRDDIPGEDRLELVESRIRLSRRLIVILTPGPDSGSEVLGQKNASSENLGVSGYDWQVGLHEALVQREMSVIMIQLGHMQSYTHLPPGLQHLVRKSAPIRWREGSRGAAKWNSRFWKRVRYMMPAAPAGSPTPSVVV</sequence>
<keyword evidence="9" id="KW-0812">Transmembrane</keyword>
<evidence type="ECO:0000259" key="11">
    <source>
        <dbReference type="PROSITE" id="PS50835"/>
    </source>
</evidence>
<evidence type="ECO:0000256" key="2">
    <source>
        <dbReference type="ARBA" id="ARBA00022729"/>
    </source>
</evidence>
<accession>A0A668AJC3</accession>
<dbReference type="FunFam" id="3.40.50.10140:FF:000009">
    <property type="entry name" value="X-linked interleukin-1 receptor accessory protein-like 1"/>
    <property type="match status" value="1"/>
</dbReference>
<evidence type="ECO:0000259" key="10">
    <source>
        <dbReference type="PROSITE" id="PS50104"/>
    </source>
</evidence>
<dbReference type="InterPro" id="IPR035897">
    <property type="entry name" value="Toll_tir_struct_dom_sf"/>
</dbReference>
<dbReference type="InParanoid" id="A0A668AJC3"/>
<proteinExistence type="inferred from homology"/>
<keyword evidence="13" id="KW-1185">Reference proteome</keyword>
<feature type="domain" description="Ig-like" evidence="11">
    <location>
        <begin position="156"/>
        <end position="221"/>
    </location>
</feature>
<dbReference type="InterPro" id="IPR013783">
    <property type="entry name" value="Ig-like_fold"/>
</dbReference>
<feature type="transmembrane region" description="Helical" evidence="9">
    <location>
        <begin position="342"/>
        <end position="369"/>
    </location>
</feature>
<reference evidence="12" key="2">
    <citation type="submission" date="2025-08" db="UniProtKB">
        <authorList>
            <consortium name="Ensembl"/>
        </authorList>
    </citation>
    <scope>IDENTIFICATION</scope>
</reference>
<name>A0A668AJC3_9TELE</name>
<dbReference type="PRINTS" id="PR01537">
    <property type="entry name" value="INTRLKN1R1F"/>
</dbReference>
<dbReference type="Gene3D" id="2.60.40.10">
    <property type="entry name" value="Immunoglobulins"/>
    <property type="match status" value="3"/>
</dbReference>
<protein>
    <submittedName>
        <fullName evidence="12">Interleukin 1 receptor like 1</fullName>
    </submittedName>
</protein>
<evidence type="ECO:0000256" key="4">
    <source>
        <dbReference type="ARBA" id="ARBA00022801"/>
    </source>
</evidence>
<dbReference type="PROSITE" id="PS50835">
    <property type="entry name" value="IG_LIKE"/>
    <property type="match status" value="2"/>
</dbReference>
<evidence type="ECO:0000256" key="5">
    <source>
        <dbReference type="ARBA" id="ARBA00023027"/>
    </source>
</evidence>
<keyword evidence="8" id="KW-0393">Immunoglobulin domain</keyword>
<dbReference type="InterPro" id="IPR003599">
    <property type="entry name" value="Ig_sub"/>
</dbReference>
<evidence type="ECO:0000256" key="9">
    <source>
        <dbReference type="SAM" id="Phobius"/>
    </source>
</evidence>
<dbReference type="SMART" id="SM00409">
    <property type="entry name" value="IG"/>
    <property type="match status" value="3"/>
</dbReference>
<feature type="domain" description="Ig-like" evidence="11">
    <location>
        <begin position="248"/>
        <end position="335"/>
    </location>
</feature>
<evidence type="ECO:0000313" key="12">
    <source>
        <dbReference type="Ensembl" id="ENSMMDP00005053422.1"/>
    </source>
</evidence>
<evidence type="ECO:0000256" key="7">
    <source>
        <dbReference type="ARBA" id="ARBA00023180"/>
    </source>
</evidence>
<dbReference type="Proteomes" id="UP000472263">
    <property type="component" value="Chromosome 21"/>
</dbReference>
<dbReference type="PANTHER" id="PTHR11890">
    <property type="entry name" value="INTERLEUKIN-1 RECEPTOR FAMILY MEMBER"/>
    <property type="match status" value="1"/>
</dbReference>
<keyword evidence="6" id="KW-1015">Disulfide bond</keyword>
<dbReference type="InterPro" id="IPR004074">
    <property type="entry name" value="IL-1_rcpt_I/II-typ"/>
</dbReference>
<keyword evidence="7" id="KW-0325">Glycoprotein</keyword>
<keyword evidence="9" id="KW-1133">Transmembrane helix</keyword>